<proteinExistence type="predicted"/>
<dbReference type="GO" id="GO:0005634">
    <property type="term" value="C:nucleus"/>
    <property type="evidence" value="ECO:0007669"/>
    <property type="project" value="TreeGrafter"/>
</dbReference>
<dbReference type="InterPro" id="IPR008271">
    <property type="entry name" value="Ser/Thr_kinase_AS"/>
</dbReference>
<gene>
    <name evidence="10" type="ORF">WJX73_000944</name>
</gene>
<dbReference type="InterPro" id="IPR017441">
    <property type="entry name" value="Protein_kinase_ATP_BS"/>
</dbReference>
<dbReference type="Proteomes" id="UP001465755">
    <property type="component" value="Unassembled WGS sequence"/>
</dbReference>
<evidence type="ECO:0000256" key="3">
    <source>
        <dbReference type="ARBA" id="ARBA00022741"/>
    </source>
</evidence>
<evidence type="ECO:0000313" key="10">
    <source>
        <dbReference type="EMBL" id="KAK9790331.1"/>
    </source>
</evidence>
<accession>A0AAW1NQF1</accession>
<dbReference type="Gene3D" id="1.10.510.10">
    <property type="entry name" value="Transferase(Phosphotransferase) domain 1"/>
    <property type="match status" value="1"/>
</dbReference>
<evidence type="ECO:0000256" key="2">
    <source>
        <dbReference type="ARBA" id="ARBA00022679"/>
    </source>
</evidence>
<dbReference type="GO" id="GO:0007059">
    <property type="term" value="P:chromosome segregation"/>
    <property type="evidence" value="ECO:0007669"/>
    <property type="project" value="TreeGrafter"/>
</dbReference>
<reference evidence="10 11" key="1">
    <citation type="journal article" date="2024" name="Nat. Commun.">
        <title>Phylogenomics reveals the evolutionary origins of lichenization in chlorophyte algae.</title>
        <authorList>
            <person name="Puginier C."/>
            <person name="Libourel C."/>
            <person name="Otte J."/>
            <person name="Skaloud P."/>
            <person name="Haon M."/>
            <person name="Grisel S."/>
            <person name="Petersen M."/>
            <person name="Berrin J.G."/>
            <person name="Delaux P.M."/>
            <person name="Dal Grande F."/>
            <person name="Keller J."/>
        </authorList>
    </citation>
    <scope>NUCLEOTIDE SEQUENCE [LARGE SCALE GENOMIC DNA]</scope>
    <source>
        <strain evidence="10 11">SAG 2036</strain>
    </source>
</reference>
<evidence type="ECO:0000256" key="6">
    <source>
        <dbReference type="PROSITE-ProRule" id="PRU10141"/>
    </source>
</evidence>
<keyword evidence="5 6" id="KW-0067">ATP-binding</keyword>
<feature type="compositionally biased region" description="Low complexity" evidence="8">
    <location>
        <begin position="1"/>
        <end position="17"/>
    </location>
</feature>
<dbReference type="PANTHER" id="PTHR22974:SF23">
    <property type="entry name" value="TOUSLED-LIKE KINASE, ISOFORM G"/>
    <property type="match status" value="1"/>
</dbReference>
<keyword evidence="3 6" id="KW-0547">Nucleotide-binding</keyword>
<dbReference type="PROSITE" id="PS00107">
    <property type="entry name" value="PROTEIN_KINASE_ATP"/>
    <property type="match status" value="1"/>
</dbReference>
<evidence type="ECO:0000256" key="8">
    <source>
        <dbReference type="SAM" id="MobiDB-lite"/>
    </source>
</evidence>
<feature type="compositionally biased region" description="Low complexity" evidence="8">
    <location>
        <begin position="75"/>
        <end position="85"/>
    </location>
</feature>
<keyword evidence="1" id="KW-0723">Serine/threonine-protein kinase</keyword>
<organism evidence="10 11">
    <name type="scientific">Symbiochloris irregularis</name>
    <dbReference type="NCBI Taxonomy" id="706552"/>
    <lineage>
        <taxon>Eukaryota</taxon>
        <taxon>Viridiplantae</taxon>
        <taxon>Chlorophyta</taxon>
        <taxon>core chlorophytes</taxon>
        <taxon>Trebouxiophyceae</taxon>
        <taxon>Trebouxiales</taxon>
        <taxon>Trebouxiaceae</taxon>
        <taxon>Symbiochloris</taxon>
    </lineage>
</organism>
<sequence length="738" mass="81309">MAGLPSPSSSSLQGPPQETSPPSKMEQESDLPGQDAAERAKPAETLSPKPKVTGLQTPDDMSEDDGSRDAFSLPAHTAHAAHTATRPSTPHVINTLKRKEAPSSHTTSRPPSGHDNHKHRSPSPGLHLGHMMVGSAAARQPVGHSPDGKVHVTLEGPKWGASFQKTPQSTKKQRNTINQYFAAIPEQGHHRTLVATAEASCQVGASGLGDGADTTMVSYSQQEQQLDVLHQQLDIQRSRAEMECSTRAAAEQDVDRLRAAVESLQAQLKKAEEAATRHQASARAVVLKLALRGSDAERQLGAQRLRLEGMRLGCVGAQRTGPLGLREVWLEGQAFQDLAQRQLHLAEQKEAIEVARKGVRRKLPPPEPLSQDVPSANPADFIAPEEYVARDEIFKVRLAAIKREEEGLQKEKERLDLEKMRHIKELKRVKDEEASRFSGGLVMHNRFLLLQLIGKGGFSEVFQALDLETHIEVAVKVHQLNSAWSESKKASYVKHAIREYNIHRALQHPRIVSLMDIFEIDAHTFATVLELCPGGELESYLKEHQVLPEKEARVIISQVCSGLAYLNDAARRIIHYDLKPANIMFDCYGQIKLTDFGLSKIVEEGEASALELTSQGAGTYWYLPPECFEVGPRPPLISSKVDVWSMGVVLFQMLYGKRPFGEGCSQEKILRDEIMLHAKEVAFPPKPSVSADGKDFMLKCLAYRQQDRLDVAAAVSHPYLAIKRPGKREPAGHAGSSV</sequence>
<evidence type="ECO:0000313" key="11">
    <source>
        <dbReference type="Proteomes" id="UP001465755"/>
    </source>
</evidence>
<protein>
    <recommendedName>
        <fullName evidence="9">Protein kinase domain-containing protein</fullName>
    </recommendedName>
</protein>
<dbReference type="PROSITE" id="PS50011">
    <property type="entry name" value="PROTEIN_KINASE_DOM"/>
    <property type="match status" value="1"/>
</dbReference>
<dbReference type="PANTHER" id="PTHR22974">
    <property type="entry name" value="MIXED LINEAGE PROTEIN KINASE"/>
    <property type="match status" value="1"/>
</dbReference>
<keyword evidence="11" id="KW-1185">Reference proteome</keyword>
<dbReference type="Pfam" id="PF00069">
    <property type="entry name" value="Pkinase"/>
    <property type="match status" value="1"/>
</dbReference>
<dbReference type="InterPro" id="IPR000719">
    <property type="entry name" value="Prot_kinase_dom"/>
</dbReference>
<keyword evidence="7" id="KW-0175">Coiled coil</keyword>
<feature type="domain" description="Protein kinase" evidence="9">
    <location>
        <begin position="447"/>
        <end position="720"/>
    </location>
</feature>
<evidence type="ECO:0000256" key="5">
    <source>
        <dbReference type="ARBA" id="ARBA00022840"/>
    </source>
</evidence>
<feature type="binding site" evidence="6">
    <location>
        <position position="476"/>
    </location>
    <ligand>
        <name>ATP</name>
        <dbReference type="ChEBI" id="CHEBI:30616"/>
    </ligand>
</feature>
<feature type="coiled-coil region" evidence="7">
    <location>
        <begin position="398"/>
        <end position="432"/>
    </location>
</feature>
<dbReference type="FunFam" id="1.10.510.10:FF:000698">
    <property type="entry name" value="Serine/threonine-protein kinase tousled-like 1"/>
    <property type="match status" value="1"/>
</dbReference>
<dbReference type="GO" id="GO:0004674">
    <property type="term" value="F:protein serine/threonine kinase activity"/>
    <property type="evidence" value="ECO:0007669"/>
    <property type="project" value="UniProtKB-KW"/>
</dbReference>
<dbReference type="GO" id="GO:0005524">
    <property type="term" value="F:ATP binding"/>
    <property type="evidence" value="ECO:0007669"/>
    <property type="project" value="UniProtKB-UniRule"/>
</dbReference>
<evidence type="ECO:0000256" key="4">
    <source>
        <dbReference type="ARBA" id="ARBA00022777"/>
    </source>
</evidence>
<evidence type="ECO:0000256" key="1">
    <source>
        <dbReference type="ARBA" id="ARBA00022527"/>
    </source>
</evidence>
<dbReference type="InterPro" id="IPR011009">
    <property type="entry name" value="Kinase-like_dom_sf"/>
</dbReference>
<name>A0AAW1NQF1_9CHLO</name>
<dbReference type="SUPFAM" id="SSF56112">
    <property type="entry name" value="Protein kinase-like (PK-like)"/>
    <property type="match status" value="1"/>
</dbReference>
<keyword evidence="4" id="KW-0418">Kinase</keyword>
<evidence type="ECO:0000259" key="9">
    <source>
        <dbReference type="PROSITE" id="PS50011"/>
    </source>
</evidence>
<comment type="caution">
    <text evidence="10">The sequence shown here is derived from an EMBL/GenBank/DDBJ whole genome shotgun (WGS) entry which is preliminary data.</text>
</comment>
<dbReference type="GO" id="GO:0035556">
    <property type="term" value="P:intracellular signal transduction"/>
    <property type="evidence" value="ECO:0007669"/>
    <property type="project" value="TreeGrafter"/>
</dbReference>
<dbReference type="PROSITE" id="PS00108">
    <property type="entry name" value="PROTEIN_KINASE_ST"/>
    <property type="match status" value="1"/>
</dbReference>
<feature type="coiled-coil region" evidence="7">
    <location>
        <begin position="219"/>
        <end position="281"/>
    </location>
</feature>
<dbReference type="SMART" id="SM00220">
    <property type="entry name" value="S_TKc"/>
    <property type="match status" value="1"/>
</dbReference>
<dbReference type="CDD" id="cd13990">
    <property type="entry name" value="STKc_TLK"/>
    <property type="match status" value="1"/>
</dbReference>
<dbReference type="EMBL" id="JALJOQ010000194">
    <property type="protein sequence ID" value="KAK9790331.1"/>
    <property type="molecule type" value="Genomic_DNA"/>
</dbReference>
<evidence type="ECO:0000256" key="7">
    <source>
        <dbReference type="SAM" id="Coils"/>
    </source>
</evidence>
<feature type="region of interest" description="Disordered" evidence="8">
    <location>
        <begin position="1"/>
        <end position="129"/>
    </location>
</feature>
<dbReference type="AlphaFoldDB" id="A0AAW1NQF1"/>
<keyword evidence="2" id="KW-0808">Transferase</keyword>